<evidence type="ECO:0000313" key="8">
    <source>
        <dbReference type="EMBL" id="PSW11214.1"/>
    </source>
</evidence>
<accession>A0A2T3NBJ8</accession>
<name>A0A2T3NBJ8_9GAMM</name>
<dbReference type="SUPFAM" id="SSF160355">
    <property type="entry name" value="Bacterial polysaccharide co-polymerase-like"/>
    <property type="match status" value="1"/>
</dbReference>
<evidence type="ECO:0000256" key="3">
    <source>
        <dbReference type="ARBA" id="ARBA00022692"/>
    </source>
</evidence>
<protein>
    <recommendedName>
        <fullName evidence="7">Polysaccharide chain length determinant N-terminal domain-containing protein</fullName>
    </recommendedName>
</protein>
<evidence type="ECO:0000256" key="1">
    <source>
        <dbReference type="ARBA" id="ARBA00004651"/>
    </source>
</evidence>
<keyword evidence="4 6" id="KW-1133">Transmembrane helix</keyword>
<sequence length="356" mass="40663">MSEEFDNGYHRMKLNGKDELKGIISILMQGKWLILTITIAFMIIGATVAFSVQPWWTSKAKITKPMISDYPVLYSNVKSLSPYFSIESRSGQMIVDKSLESIIDDELIFDMFLSNFDSNNNKQEFIRENSDFQSLFDGKEFDTENARDNFISSLLQLIKLEKLKYSDDIIVSIQLTSQNGAKDALESYINFVNKKVVTQILNNLQAIVGAKKDLILSKISLLEDELKFKIELEKKKTQMAIKIAEAANIQKPILTPNDSEKYFSIALGAEALNEKFKVLKSLDNHDLFSGDINYYKTQLKHLNSSVVNDLTLQSFNYLDQPSYPFGKDKPKRLFILILSMIFGFVTGVVFVIFRKL</sequence>
<dbReference type="GO" id="GO:0004713">
    <property type="term" value="F:protein tyrosine kinase activity"/>
    <property type="evidence" value="ECO:0007669"/>
    <property type="project" value="TreeGrafter"/>
</dbReference>
<evidence type="ECO:0000256" key="6">
    <source>
        <dbReference type="SAM" id="Phobius"/>
    </source>
</evidence>
<dbReference type="AlphaFoldDB" id="A0A2T3NBJ8"/>
<dbReference type="OrthoDB" id="9775724at2"/>
<evidence type="ECO:0000256" key="2">
    <source>
        <dbReference type="ARBA" id="ARBA00022475"/>
    </source>
</evidence>
<comment type="subcellular location">
    <subcellularLocation>
        <location evidence="1">Cell membrane</location>
        <topology evidence="1">Multi-pass membrane protein</topology>
    </subcellularLocation>
</comment>
<dbReference type="GO" id="GO:0005886">
    <property type="term" value="C:plasma membrane"/>
    <property type="evidence" value="ECO:0007669"/>
    <property type="project" value="UniProtKB-SubCell"/>
</dbReference>
<keyword evidence="2" id="KW-1003">Cell membrane</keyword>
<keyword evidence="3 6" id="KW-0812">Transmembrane</keyword>
<evidence type="ECO:0000256" key="5">
    <source>
        <dbReference type="ARBA" id="ARBA00023136"/>
    </source>
</evidence>
<evidence type="ECO:0000256" key="4">
    <source>
        <dbReference type="ARBA" id="ARBA00022989"/>
    </source>
</evidence>
<feature type="transmembrane region" description="Helical" evidence="6">
    <location>
        <begin position="32"/>
        <end position="56"/>
    </location>
</feature>
<reference evidence="8 9" key="1">
    <citation type="submission" date="2018-03" db="EMBL/GenBank/DDBJ databases">
        <title>Whole genome sequencing of Histamine producing bacteria.</title>
        <authorList>
            <person name="Butler K."/>
        </authorList>
    </citation>
    <scope>NUCLEOTIDE SEQUENCE [LARGE SCALE GENOMIC DNA]</scope>
    <source>
        <strain evidence="8 9">DSM 19138</strain>
    </source>
</reference>
<dbReference type="Proteomes" id="UP000241346">
    <property type="component" value="Unassembled WGS sequence"/>
</dbReference>
<dbReference type="Gene3D" id="3.30.1890.10">
    <property type="entry name" value="FepE-like"/>
    <property type="match status" value="1"/>
</dbReference>
<keyword evidence="5 6" id="KW-0472">Membrane</keyword>
<dbReference type="RefSeq" id="WP_107299381.1">
    <property type="nucleotide sequence ID" value="NZ_PYMB01000008.1"/>
</dbReference>
<dbReference type="PANTHER" id="PTHR32309:SF13">
    <property type="entry name" value="FERRIC ENTEROBACTIN TRANSPORT PROTEIN FEPE"/>
    <property type="match status" value="1"/>
</dbReference>
<feature type="transmembrane region" description="Helical" evidence="6">
    <location>
        <begin position="333"/>
        <end position="353"/>
    </location>
</feature>
<dbReference type="Gene3D" id="1.10.287.210">
    <property type="match status" value="1"/>
</dbReference>
<dbReference type="Pfam" id="PF02706">
    <property type="entry name" value="Wzz"/>
    <property type="match status" value="1"/>
</dbReference>
<evidence type="ECO:0000259" key="7">
    <source>
        <dbReference type="Pfam" id="PF02706"/>
    </source>
</evidence>
<gene>
    <name evidence="8" type="ORF">C9J01_17310</name>
</gene>
<dbReference type="InterPro" id="IPR050445">
    <property type="entry name" value="Bact_polysacc_biosynth/exp"/>
</dbReference>
<evidence type="ECO:0000313" key="9">
    <source>
        <dbReference type="Proteomes" id="UP000241346"/>
    </source>
</evidence>
<feature type="domain" description="Polysaccharide chain length determinant N-terminal" evidence="7">
    <location>
        <begin position="20"/>
        <end position="92"/>
    </location>
</feature>
<dbReference type="PANTHER" id="PTHR32309">
    <property type="entry name" value="TYROSINE-PROTEIN KINASE"/>
    <property type="match status" value="1"/>
</dbReference>
<organism evidence="8 9">
    <name type="scientific">Photobacterium rosenbergii</name>
    <dbReference type="NCBI Taxonomy" id="294936"/>
    <lineage>
        <taxon>Bacteria</taxon>
        <taxon>Pseudomonadati</taxon>
        <taxon>Pseudomonadota</taxon>
        <taxon>Gammaproteobacteria</taxon>
        <taxon>Vibrionales</taxon>
        <taxon>Vibrionaceae</taxon>
        <taxon>Photobacterium</taxon>
    </lineage>
</organism>
<proteinExistence type="predicted"/>
<dbReference type="EMBL" id="PYMB01000008">
    <property type="protein sequence ID" value="PSW11214.1"/>
    <property type="molecule type" value="Genomic_DNA"/>
</dbReference>
<comment type="caution">
    <text evidence="8">The sequence shown here is derived from an EMBL/GenBank/DDBJ whole genome shotgun (WGS) entry which is preliminary data.</text>
</comment>
<dbReference type="InterPro" id="IPR003856">
    <property type="entry name" value="LPS_length_determ_N"/>
</dbReference>